<name>A0A396HPZ8_MEDTR</name>
<protein>
    <submittedName>
        <fullName evidence="2">Uncharacterized protein</fullName>
    </submittedName>
</protein>
<dbReference type="Gramene" id="rna30585">
    <property type="protein sequence ID" value="RHN55410.1"/>
    <property type="gene ID" value="gene30585"/>
</dbReference>
<reference evidence="2" key="1">
    <citation type="journal article" date="2018" name="Nat. Plants">
        <title>Whole-genome landscape of Medicago truncatula symbiotic genes.</title>
        <authorList>
            <person name="Pecrix Y."/>
            <person name="Gamas P."/>
            <person name="Carrere S."/>
        </authorList>
    </citation>
    <scope>NUCLEOTIDE SEQUENCE</scope>
    <source>
        <tissue evidence="2">Leaves</tissue>
    </source>
</reference>
<feature type="region of interest" description="Disordered" evidence="1">
    <location>
        <begin position="60"/>
        <end position="79"/>
    </location>
</feature>
<comment type="caution">
    <text evidence="2">The sequence shown here is derived from an EMBL/GenBank/DDBJ whole genome shotgun (WGS) entry which is preliminary data.</text>
</comment>
<organism evidence="2">
    <name type="scientific">Medicago truncatula</name>
    <name type="common">Barrel medic</name>
    <name type="synonym">Medicago tribuloides</name>
    <dbReference type="NCBI Taxonomy" id="3880"/>
    <lineage>
        <taxon>Eukaryota</taxon>
        <taxon>Viridiplantae</taxon>
        <taxon>Streptophyta</taxon>
        <taxon>Embryophyta</taxon>
        <taxon>Tracheophyta</taxon>
        <taxon>Spermatophyta</taxon>
        <taxon>Magnoliopsida</taxon>
        <taxon>eudicotyledons</taxon>
        <taxon>Gunneridae</taxon>
        <taxon>Pentapetalae</taxon>
        <taxon>rosids</taxon>
        <taxon>fabids</taxon>
        <taxon>Fabales</taxon>
        <taxon>Fabaceae</taxon>
        <taxon>Papilionoideae</taxon>
        <taxon>50 kb inversion clade</taxon>
        <taxon>NPAAA clade</taxon>
        <taxon>Hologalegina</taxon>
        <taxon>IRL clade</taxon>
        <taxon>Trifolieae</taxon>
        <taxon>Medicago</taxon>
    </lineage>
</organism>
<sequence>MLFVSSLLYSHKQSVSSSLFTISFLLTTNKQRNKPLLLPLSAVSNIIFSLHSFFKSSVSLSSHSKSKSRASKLTTPQEYGSNNQYTTEKWSRIPVLCQVG</sequence>
<accession>A0A396HPZ8</accession>
<dbReference type="Proteomes" id="UP000265566">
    <property type="component" value="Chromosome 5"/>
</dbReference>
<evidence type="ECO:0000313" key="2">
    <source>
        <dbReference type="EMBL" id="RHN55410.1"/>
    </source>
</evidence>
<gene>
    <name evidence="2" type="ORF">MtrunA17_Chr5g0417471</name>
</gene>
<evidence type="ECO:0000256" key="1">
    <source>
        <dbReference type="SAM" id="MobiDB-lite"/>
    </source>
</evidence>
<dbReference type="AlphaFoldDB" id="A0A396HPZ8"/>
<proteinExistence type="predicted"/>
<dbReference type="EMBL" id="PSQE01000005">
    <property type="protein sequence ID" value="RHN55410.1"/>
    <property type="molecule type" value="Genomic_DNA"/>
</dbReference>